<gene>
    <name evidence="2" type="ORF">FE257_006614</name>
</gene>
<evidence type="ECO:0000313" key="2">
    <source>
        <dbReference type="EMBL" id="KAF9894724.1"/>
    </source>
</evidence>
<feature type="region of interest" description="Disordered" evidence="1">
    <location>
        <begin position="1"/>
        <end position="46"/>
    </location>
</feature>
<reference evidence="2" key="1">
    <citation type="journal article" date="2019" name="Beilstein J. Org. Chem.">
        <title>Nanangenines: drimane sesquiterpenoids as the dominant metabolite cohort of a novel Australian fungus, Aspergillus nanangensis.</title>
        <authorList>
            <person name="Lacey H.J."/>
            <person name="Gilchrist C.L.M."/>
            <person name="Crombie A."/>
            <person name="Kalaitzis J.A."/>
            <person name="Vuong D."/>
            <person name="Rutledge P.J."/>
            <person name="Turner P."/>
            <person name="Pitt J.I."/>
            <person name="Lacey E."/>
            <person name="Chooi Y.H."/>
            <person name="Piggott A.M."/>
        </authorList>
    </citation>
    <scope>NUCLEOTIDE SEQUENCE</scope>
    <source>
        <strain evidence="2">MST-FP2251</strain>
    </source>
</reference>
<organism evidence="2 3">
    <name type="scientific">Aspergillus nanangensis</name>
    <dbReference type="NCBI Taxonomy" id="2582783"/>
    <lineage>
        <taxon>Eukaryota</taxon>
        <taxon>Fungi</taxon>
        <taxon>Dikarya</taxon>
        <taxon>Ascomycota</taxon>
        <taxon>Pezizomycotina</taxon>
        <taxon>Eurotiomycetes</taxon>
        <taxon>Eurotiomycetidae</taxon>
        <taxon>Eurotiales</taxon>
        <taxon>Aspergillaceae</taxon>
        <taxon>Aspergillus</taxon>
        <taxon>Aspergillus subgen. Circumdati</taxon>
    </lineage>
</organism>
<dbReference type="EMBL" id="VCAU01000003">
    <property type="protein sequence ID" value="KAF9894724.1"/>
    <property type="molecule type" value="Genomic_DNA"/>
</dbReference>
<reference evidence="2" key="2">
    <citation type="submission" date="2020-02" db="EMBL/GenBank/DDBJ databases">
        <authorList>
            <person name="Gilchrist C.L.M."/>
            <person name="Chooi Y.-H."/>
        </authorList>
    </citation>
    <scope>NUCLEOTIDE SEQUENCE</scope>
    <source>
        <strain evidence="2">MST-FP2251</strain>
    </source>
</reference>
<proteinExistence type="predicted"/>
<dbReference type="AlphaFoldDB" id="A0AAD4CXU9"/>
<evidence type="ECO:0000256" key="1">
    <source>
        <dbReference type="SAM" id="MobiDB-lite"/>
    </source>
</evidence>
<evidence type="ECO:0000313" key="3">
    <source>
        <dbReference type="Proteomes" id="UP001194746"/>
    </source>
</evidence>
<comment type="caution">
    <text evidence="2">The sequence shown here is derived from an EMBL/GenBank/DDBJ whole genome shotgun (WGS) entry which is preliminary data.</text>
</comment>
<sequence>MASPTGPQNAIPADTTINNPRTRRYSETISDISDLEHHNQSSPPLKKLKLSVQDAPPILHNNPHPYPPPEPTTSLVAESQCEMTAPPTVDSAPISWNMSPPFNNHTRATIPDVYSHPNTPTTSHAPDHVIPLHKVDEKLSTPNLRAPKFIIYEDPTDEQMMDIDDPLSRWDFSDEDKENADEGDRHVNGAGSSLHANIPPHTAQWDFSSQPVRQ</sequence>
<accession>A0AAD4CXU9</accession>
<feature type="region of interest" description="Disordered" evidence="1">
    <location>
        <begin position="167"/>
        <end position="214"/>
    </location>
</feature>
<feature type="compositionally biased region" description="Polar residues" evidence="1">
    <location>
        <begin position="205"/>
        <end position="214"/>
    </location>
</feature>
<keyword evidence="3" id="KW-1185">Reference proteome</keyword>
<dbReference type="Proteomes" id="UP001194746">
    <property type="component" value="Unassembled WGS sequence"/>
</dbReference>
<name>A0AAD4CXU9_ASPNN</name>
<protein>
    <submittedName>
        <fullName evidence="2">Uncharacterized protein</fullName>
    </submittedName>
</protein>